<keyword evidence="3" id="KW-0488">Methylation</keyword>
<dbReference type="STRING" id="9823.ENSSSCP00000038927"/>
<dbReference type="PROSITE" id="PS50102">
    <property type="entry name" value="RRM"/>
    <property type="match status" value="2"/>
</dbReference>
<dbReference type="Proteomes" id="UP000008227">
    <property type="component" value="Chromosome X"/>
</dbReference>
<dbReference type="GeneTree" id="ENSGT00940000154426"/>
<dbReference type="InterPro" id="IPR000504">
    <property type="entry name" value="RRM_dom"/>
</dbReference>
<organism evidence="10 11">
    <name type="scientific">Sus scrofa</name>
    <name type="common">Pig</name>
    <dbReference type="NCBI Taxonomy" id="9823"/>
    <lineage>
        <taxon>Eukaryota</taxon>
        <taxon>Metazoa</taxon>
        <taxon>Chordata</taxon>
        <taxon>Craniata</taxon>
        <taxon>Vertebrata</taxon>
        <taxon>Euteleostomi</taxon>
        <taxon>Mammalia</taxon>
        <taxon>Eutheria</taxon>
        <taxon>Laurasiatheria</taxon>
        <taxon>Artiodactyla</taxon>
        <taxon>Suina</taxon>
        <taxon>Suidae</taxon>
        <taxon>Sus</taxon>
    </lineage>
</organism>
<reference evidence="10" key="3">
    <citation type="submission" date="2025-08" db="UniProtKB">
        <authorList>
            <consortium name="Ensembl"/>
        </authorList>
    </citation>
    <scope>IDENTIFICATION</scope>
</reference>
<evidence type="ECO:0000256" key="5">
    <source>
        <dbReference type="ARBA" id="ARBA00022737"/>
    </source>
</evidence>
<comment type="subcellular location">
    <subcellularLocation>
        <location evidence="2">Cytoplasm</location>
    </subcellularLocation>
    <subcellularLocation>
        <location evidence="1">Nucleus</location>
    </subcellularLocation>
</comment>
<sequence>MDAINFAMNRVDEPQQFPQGFLIKASKNQYDASKMFIGGISRNISKQALLEYLTQFGEILDFIIKTYPDTGLSRGFGFVLFKDSASVEKVLQVEEHKVDGKMIDLKRAKAMEVKFPPRKVFVGGLNPRMSEEKIREYFGAFGMIENIELPVCPRMNERRAFCFITYTDEKPVRKLLETRYHLIGSGRCEIKIALPKAYVKSQHRGGREFPFARVGNRWGGIACNEGFNFSNQVYGNFHNAYYNDRPVFNTYGGEYFLSYNYGTNAFGTAFTNYNVQMNEASPFNGGYQGLYQPF</sequence>
<evidence type="ECO:0000256" key="1">
    <source>
        <dbReference type="ARBA" id="ARBA00004123"/>
    </source>
</evidence>
<keyword evidence="4" id="KW-0963">Cytoplasm</keyword>
<dbReference type="ExpressionAtlas" id="A0A287A550">
    <property type="expression patterns" value="baseline"/>
</dbReference>
<evidence type="ECO:0000256" key="8">
    <source>
        <dbReference type="PROSITE-ProRule" id="PRU00176"/>
    </source>
</evidence>
<dbReference type="InterPro" id="IPR012677">
    <property type="entry name" value="Nucleotide-bd_a/b_plait_sf"/>
</dbReference>
<keyword evidence="7" id="KW-0539">Nucleus</keyword>
<feature type="domain" description="RRM" evidence="9">
    <location>
        <begin position="118"/>
        <end position="197"/>
    </location>
</feature>
<dbReference type="GO" id="GO:0005654">
    <property type="term" value="C:nucleoplasm"/>
    <property type="evidence" value="ECO:0000318"/>
    <property type="project" value="GO_Central"/>
</dbReference>
<dbReference type="GO" id="GO:0005737">
    <property type="term" value="C:cytoplasm"/>
    <property type="evidence" value="ECO:0007669"/>
    <property type="project" value="UniProtKB-SubCell"/>
</dbReference>
<evidence type="ECO:0000313" key="10">
    <source>
        <dbReference type="Ensembl" id="ENSSSCP00000038927.2"/>
    </source>
</evidence>
<evidence type="ECO:0000313" key="11">
    <source>
        <dbReference type="Proteomes" id="UP000008227"/>
    </source>
</evidence>
<dbReference type="SMR" id="A0A287A550"/>
<keyword evidence="5" id="KW-0677">Repeat</keyword>
<dbReference type="GO" id="GO:0003723">
    <property type="term" value="F:RNA binding"/>
    <property type="evidence" value="ECO:0000318"/>
    <property type="project" value="GO_Central"/>
</dbReference>
<dbReference type="FunFam" id="3.30.70.330:FF:000030">
    <property type="entry name" value="Heterogeneous nuclear ribonucleoprotein d0 isoform"/>
    <property type="match status" value="1"/>
</dbReference>
<evidence type="ECO:0000256" key="7">
    <source>
        <dbReference type="ARBA" id="ARBA00023242"/>
    </source>
</evidence>
<accession>A0A287A550</accession>
<dbReference type="SMART" id="SM00360">
    <property type="entry name" value="RRM"/>
    <property type="match status" value="2"/>
</dbReference>
<dbReference type="PANTHER" id="PTHR48033">
    <property type="entry name" value="RNA-BINDING (RRM/RBD/RNP MOTIFS) FAMILY PROTEIN"/>
    <property type="match status" value="1"/>
</dbReference>
<dbReference type="InParanoid" id="A0A287A550"/>
<evidence type="ECO:0000256" key="3">
    <source>
        <dbReference type="ARBA" id="ARBA00022481"/>
    </source>
</evidence>
<proteinExistence type="predicted"/>
<dbReference type="InterPro" id="IPR035979">
    <property type="entry name" value="RBD_domain_sf"/>
</dbReference>
<dbReference type="Pfam" id="PF00076">
    <property type="entry name" value="RRM_1"/>
    <property type="match status" value="2"/>
</dbReference>
<evidence type="ECO:0000259" key="9">
    <source>
        <dbReference type="PROSITE" id="PS50102"/>
    </source>
</evidence>
<dbReference type="Gene3D" id="3.30.70.330">
    <property type="match status" value="2"/>
</dbReference>
<keyword evidence="11" id="KW-1185">Reference proteome</keyword>
<evidence type="ECO:0000256" key="6">
    <source>
        <dbReference type="ARBA" id="ARBA00022884"/>
    </source>
</evidence>
<protein>
    <recommendedName>
        <fullName evidence="9">RRM domain-containing protein</fullName>
    </recommendedName>
</protein>
<reference evidence="10" key="4">
    <citation type="submission" date="2025-09" db="UniProtKB">
        <authorList>
            <consortium name="Ensembl"/>
        </authorList>
    </citation>
    <scope>IDENTIFICATION</scope>
</reference>
<dbReference type="GO" id="GO:0010468">
    <property type="term" value="P:regulation of gene expression"/>
    <property type="evidence" value="ECO:0000318"/>
    <property type="project" value="GO_Central"/>
</dbReference>
<reference evidence="11" key="1">
    <citation type="submission" date="2009-11" db="EMBL/GenBank/DDBJ databases">
        <authorList>
            <consortium name="Porcine genome sequencing project"/>
        </authorList>
    </citation>
    <scope>NUCLEOTIDE SEQUENCE [LARGE SCALE GENOMIC DNA]</scope>
    <source>
        <strain evidence="11">Duroc</strain>
    </source>
</reference>
<dbReference type="Ensembl" id="ENSSSCT00000013640.4">
    <property type="protein sequence ID" value="ENSSSCP00000038927.2"/>
    <property type="gene ID" value="ENSSSCG00000012473.5"/>
</dbReference>
<evidence type="ECO:0000256" key="2">
    <source>
        <dbReference type="ARBA" id="ARBA00004496"/>
    </source>
</evidence>
<dbReference type="SUPFAM" id="SSF54928">
    <property type="entry name" value="RNA-binding domain, RBD"/>
    <property type="match status" value="2"/>
</dbReference>
<keyword evidence="6 8" id="KW-0694">RNA-binding</keyword>
<feature type="domain" description="RRM" evidence="9">
    <location>
        <begin position="33"/>
        <end position="118"/>
    </location>
</feature>
<dbReference type="PANTHER" id="PTHR48033:SF14">
    <property type="entry name" value="MCG53108"/>
    <property type="match status" value="1"/>
</dbReference>
<dbReference type="FunCoup" id="A0A287A550">
    <property type="interactions" value="124"/>
</dbReference>
<evidence type="ECO:0000256" key="4">
    <source>
        <dbReference type="ARBA" id="ARBA00022490"/>
    </source>
</evidence>
<dbReference type="GO" id="GO:0000785">
    <property type="term" value="C:chromatin"/>
    <property type="evidence" value="ECO:0000318"/>
    <property type="project" value="GO_Central"/>
</dbReference>
<name>A0A287A550_PIG</name>
<dbReference type="AlphaFoldDB" id="A0A287A550"/>
<reference evidence="10" key="2">
    <citation type="journal article" date="2020" name="Gigascience">
        <title>An improved pig reference genome sequence to enable pig genetics and genomics research.</title>
        <authorList>
            <person name="Warr A."/>
            <person name="Affara N."/>
            <person name="Aken B."/>
            <person name="Beiki H."/>
            <person name="Bickhart D.M."/>
            <person name="Billis K."/>
            <person name="Chow W."/>
            <person name="Eory L."/>
            <person name="Finlayson H.A."/>
            <person name="Flicek P."/>
            <person name="Giron C.G."/>
            <person name="Griffin D.K."/>
            <person name="Hall R."/>
            <person name="Hannum G."/>
            <person name="Hourlier T."/>
            <person name="Howe K."/>
            <person name="Hume D.A."/>
            <person name="Izuogu O."/>
            <person name="Kim K."/>
            <person name="Koren S."/>
            <person name="Liu H."/>
            <person name="Manchanda N."/>
            <person name="Martin F.J."/>
            <person name="Nonneman D.J."/>
            <person name="O'Connor R.E."/>
            <person name="Phillippy A.M."/>
            <person name="Rohrer G.A."/>
            <person name="Rosen B.D."/>
            <person name="Rund L.A."/>
            <person name="Sargent C.A."/>
            <person name="Schook L.B."/>
            <person name="Schroeder S.G."/>
            <person name="Schwartz A.S."/>
            <person name="Skinner B.M."/>
            <person name="Talbot R."/>
            <person name="Tseng E."/>
            <person name="Tuggle C.K."/>
            <person name="Watson M."/>
            <person name="Smith T.P.L."/>
            <person name="Archibald A.L."/>
        </authorList>
    </citation>
    <scope>NUCLEOTIDE SEQUENCE [LARGE SCALE GENOMIC DNA]</scope>
    <source>
        <strain evidence="10">Duroc</strain>
    </source>
</reference>